<dbReference type="EMBL" id="CP021431">
    <property type="protein sequence ID" value="ARU02520.1"/>
    <property type="molecule type" value="Genomic_DNA"/>
</dbReference>
<dbReference type="AlphaFoldDB" id="A0A1Y0EGF6"/>
<reference evidence="1 2" key="1">
    <citation type="submission" date="2017-05" db="EMBL/GenBank/DDBJ databases">
        <title>Genome Sequence of Loktanella vestfoldensis Strain SMR4r Isolated from a Culture of the Diatom Skeletonema marinoi.</title>
        <authorList>
            <person name="Topel M."/>
            <person name="Pinder M.I.M."/>
            <person name="Johansson O.N."/>
            <person name="Kourtchenko O."/>
            <person name="Godhe A."/>
            <person name="Clarke A.K."/>
        </authorList>
    </citation>
    <scope>NUCLEOTIDE SEQUENCE [LARGE SCALE GENOMIC DNA]</scope>
    <source>
        <strain evidence="1 2">SMR4r</strain>
    </source>
</reference>
<evidence type="ECO:0000313" key="2">
    <source>
        <dbReference type="Proteomes" id="UP000195273"/>
    </source>
</evidence>
<keyword evidence="2" id="KW-1185">Reference proteome</keyword>
<dbReference type="KEGG" id="lvs:LOKVESSMR4R_03239"/>
<proteinExistence type="predicted"/>
<evidence type="ECO:0000313" key="1">
    <source>
        <dbReference type="EMBL" id="ARU02520.1"/>
    </source>
</evidence>
<name>A0A1Y0EGF6_9RHOB</name>
<accession>A0A1Y0EGF6</accession>
<organism evidence="1 2">
    <name type="scientific">Yoonia vestfoldensis</name>
    <dbReference type="NCBI Taxonomy" id="245188"/>
    <lineage>
        <taxon>Bacteria</taxon>
        <taxon>Pseudomonadati</taxon>
        <taxon>Pseudomonadota</taxon>
        <taxon>Alphaproteobacteria</taxon>
        <taxon>Rhodobacterales</taxon>
        <taxon>Paracoccaceae</taxon>
        <taxon>Yoonia</taxon>
    </lineage>
</organism>
<sequence>MVVNRILQWYQTGINPHDRLPFLATYLGHRDINSTLVYITVTQDLLHLANERFRAVGAPCLNLGWEVRS</sequence>
<dbReference type="Proteomes" id="UP000195273">
    <property type="component" value="Chromosome"/>
</dbReference>
<gene>
    <name evidence="1" type="ORF">LOKVESSMR4R_03239</name>
</gene>
<protein>
    <submittedName>
        <fullName evidence="1">Integrase</fullName>
    </submittedName>
</protein>